<dbReference type="InterPro" id="IPR003018">
    <property type="entry name" value="GAF"/>
</dbReference>
<protein>
    <submittedName>
        <fullName evidence="2">GAF domain-containing protein</fullName>
    </submittedName>
</protein>
<accession>A0ABT1DI26</accession>
<proteinExistence type="predicted"/>
<reference evidence="2 3" key="1">
    <citation type="submission" date="2022-06" db="EMBL/GenBank/DDBJ databases">
        <title>New Species of the Genus Actinoplanes, ActinopZanes ferrugineus.</title>
        <authorList>
            <person name="Ding P."/>
        </authorList>
    </citation>
    <scope>NUCLEOTIDE SEQUENCE [LARGE SCALE GENOMIC DNA]</scope>
    <source>
        <strain evidence="2 3">TRM88003</strain>
    </source>
</reference>
<dbReference type="EMBL" id="JAMYJR010000002">
    <property type="protein sequence ID" value="MCO8269766.1"/>
    <property type="molecule type" value="Genomic_DNA"/>
</dbReference>
<dbReference type="Pfam" id="PF01590">
    <property type="entry name" value="GAF"/>
    <property type="match status" value="1"/>
</dbReference>
<evidence type="ECO:0000259" key="1">
    <source>
        <dbReference type="Pfam" id="PF01590"/>
    </source>
</evidence>
<dbReference type="SUPFAM" id="SSF55781">
    <property type="entry name" value="GAF domain-like"/>
    <property type="match status" value="1"/>
</dbReference>
<sequence length="219" mass="23711">MGSQVPADARAQAELRWAVAERQRIELQVAEMRAHLHQRAIDAEVAETRRRLLADLRRGAGRNGLGFLDPGFLALADRPTIAEAVLESALVAGRADFCDLRGYDAATAGLHRQGQRGFDDDYLAFFDGLGGDRVTAWSVAAATREAVLIDDVLRSPVFGDRAILDTVRAAGVRAVYSYPLLDSYGVLYGVLSLHYRRPSPRHGMPELVAAGAARALTAS</sequence>
<dbReference type="RefSeq" id="WP_253235891.1">
    <property type="nucleotide sequence ID" value="NZ_JAMYJR010000002.1"/>
</dbReference>
<dbReference type="InterPro" id="IPR029016">
    <property type="entry name" value="GAF-like_dom_sf"/>
</dbReference>
<keyword evidence="3" id="KW-1185">Reference proteome</keyword>
<organism evidence="2 3">
    <name type="scientific">Paractinoplanes aksuensis</name>
    <dbReference type="NCBI Taxonomy" id="2939490"/>
    <lineage>
        <taxon>Bacteria</taxon>
        <taxon>Bacillati</taxon>
        <taxon>Actinomycetota</taxon>
        <taxon>Actinomycetes</taxon>
        <taxon>Micromonosporales</taxon>
        <taxon>Micromonosporaceae</taxon>
        <taxon>Paractinoplanes</taxon>
    </lineage>
</organism>
<evidence type="ECO:0000313" key="3">
    <source>
        <dbReference type="Proteomes" id="UP001523369"/>
    </source>
</evidence>
<name>A0ABT1DI26_9ACTN</name>
<feature type="domain" description="GAF" evidence="1">
    <location>
        <begin position="111"/>
        <end position="198"/>
    </location>
</feature>
<dbReference type="Gene3D" id="3.30.450.40">
    <property type="match status" value="1"/>
</dbReference>
<dbReference type="Proteomes" id="UP001523369">
    <property type="component" value="Unassembled WGS sequence"/>
</dbReference>
<comment type="caution">
    <text evidence="2">The sequence shown here is derived from an EMBL/GenBank/DDBJ whole genome shotgun (WGS) entry which is preliminary data.</text>
</comment>
<gene>
    <name evidence="2" type="ORF">M1L60_04065</name>
</gene>
<evidence type="ECO:0000313" key="2">
    <source>
        <dbReference type="EMBL" id="MCO8269766.1"/>
    </source>
</evidence>